<name>A0A3D1JE10_9CHLR</name>
<evidence type="ECO:0000313" key="4">
    <source>
        <dbReference type="Proteomes" id="UP000264141"/>
    </source>
</evidence>
<keyword evidence="1 2" id="KW-0732">Signal</keyword>
<dbReference type="PANTHER" id="PTHR44103">
    <property type="entry name" value="PROPROTEIN CONVERTASE P"/>
    <property type="match status" value="1"/>
</dbReference>
<dbReference type="EMBL" id="DPBP01000009">
    <property type="protein sequence ID" value="HCE16664.1"/>
    <property type="molecule type" value="Genomic_DNA"/>
</dbReference>
<dbReference type="RefSeq" id="WP_062194142.1">
    <property type="nucleotide sequence ID" value="NZ_DF967965.1"/>
</dbReference>
<feature type="signal peptide" evidence="2">
    <location>
        <begin position="1"/>
        <end position="31"/>
    </location>
</feature>
<proteinExistence type="predicted"/>
<comment type="caution">
    <text evidence="3">The sequence shown here is derived from an EMBL/GenBank/DDBJ whole genome shotgun (WGS) entry which is preliminary data.</text>
</comment>
<evidence type="ECO:0000313" key="3">
    <source>
        <dbReference type="EMBL" id="HCE16664.1"/>
    </source>
</evidence>
<gene>
    <name evidence="3" type="ORF">DEQ80_02275</name>
</gene>
<evidence type="ECO:0000256" key="2">
    <source>
        <dbReference type="SAM" id="SignalP"/>
    </source>
</evidence>
<evidence type="ECO:0000256" key="1">
    <source>
        <dbReference type="ARBA" id="ARBA00022729"/>
    </source>
</evidence>
<dbReference type="OrthoDB" id="134663at2"/>
<dbReference type="Proteomes" id="UP000264141">
    <property type="component" value="Unassembled WGS sequence"/>
</dbReference>
<reference evidence="3 4" key="1">
    <citation type="journal article" date="2018" name="Nat. Biotechnol.">
        <title>A standardized bacterial taxonomy based on genome phylogeny substantially revises the tree of life.</title>
        <authorList>
            <person name="Parks D.H."/>
            <person name="Chuvochina M."/>
            <person name="Waite D.W."/>
            <person name="Rinke C."/>
            <person name="Skarshewski A."/>
            <person name="Chaumeil P.A."/>
            <person name="Hugenholtz P."/>
        </authorList>
    </citation>
    <scope>NUCLEOTIDE SEQUENCE [LARGE SCALE GENOMIC DNA]</scope>
    <source>
        <strain evidence="3">UBA8781</strain>
    </source>
</reference>
<dbReference type="Pfam" id="PF13517">
    <property type="entry name" value="FG-GAP_3"/>
    <property type="match status" value="2"/>
</dbReference>
<organism evidence="3 4">
    <name type="scientific">Anaerolinea thermolimosa</name>
    <dbReference type="NCBI Taxonomy" id="229919"/>
    <lineage>
        <taxon>Bacteria</taxon>
        <taxon>Bacillati</taxon>
        <taxon>Chloroflexota</taxon>
        <taxon>Anaerolineae</taxon>
        <taxon>Anaerolineales</taxon>
        <taxon>Anaerolineaceae</taxon>
        <taxon>Anaerolinea</taxon>
    </lineage>
</organism>
<dbReference type="InterPro" id="IPR013517">
    <property type="entry name" value="FG-GAP"/>
</dbReference>
<protein>
    <submittedName>
        <fullName evidence="3">VCBS repeat-containing protein</fullName>
    </submittedName>
</protein>
<dbReference type="STRING" id="229919.GCA_001050195_02449"/>
<sequence length="1109" mass="118373">MRLKISSSHLFRVLAAGLLGATLTSALPARAAPASAPTPPSPAPIYLQGGPPLADLKLGMYSGFTLGDIDGDGDPDALAGEMSGRLVLYRNAGGPNVGAAFYRLPDNLYPGGLLAIDYAPPGSSTYVHPELVDNDRDGDPDLFIAAVNRTQSPPKLVIEYYQNDGGTFNKVSGTTPNVPSIVGITETGSPGLNCRITSPPEYDSNNWSKEIITLAVGDLTGDNILDAVVGVIYSTDTGAQYELLIYKGVAPGVDRRCPVLISNYTSQPQELRLPGARPFPELFDADSDGDLDLFVGLASGVVRYFENTGTPTSPTFTLRTGPANPLNPPGTTDPLAEPDFGAYVVPEFGNLTLDRHPDFAALSGDGQVFAMRYDPSPEVKHFVPWLTPADFLMPLDSGGRIFGVDEGAGMVTFADLDGDGDPDALTGGKDGAIRNYRNLLKETGERRFVELKGNARWFPADPGAFPYGAPLLADFDHQQGGFDDYDLVIAAQLPDGLCPAISTAPAGTGGLPGSTGALATEGFSLSTESRQASPLPPDVPLATGVTGGVTTQGTGVWRLCYYENEGTASQPNFQLNASDSSGRYDPFVDPNTGQPLSISGEYLAPAAVAADDYETYPDLILGTRAGGLIYLHNLGGDDGPLFEIGNPADLGLDTLSIPFGTPVFQDLDGDTSPDLVIGTADGRVRVFHNDQTPDDPGSNANYPIGPFTEITGADNPFAFLELGQYAAPTFADLDSDGDPDLITGSVLNTFRFYENVTPAVPPASPLAFVDYRFNPLGAVIPPNQYEAFYSRSVNFGDVDGDSDLDAFVGSDSGLDYYRNLGTPTRAVFRLQPPERNPLSSIPTPFGVSNVTFADTHPNYPGTEAYVSGYLNGKGYIRGYYYDTSAGSFTPLPSQPFPSTSTSFGFYTNYEVGTRITFFPSESYPCLDAFITLGSFASSGYSSYYAVTQFLCGGLDSNSEPIYTLPTSVSEFEENIAVVSNPFYYLNWRPQNTQAPFNNQPYFDNGEWNGTLAGPSTWWFGNNLGEVQTLLHAFYDANSDAYYINRVTDNRDPFRGVRLPNPTVPTAADTNGDGFVEAYIGSASGAILYLEGSATPPPSERNVYLPLIRK</sequence>
<dbReference type="Gene3D" id="2.130.10.130">
    <property type="entry name" value="Integrin alpha, N-terminal"/>
    <property type="match status" value="2"/>
</dbReference>
<dbReference type="InterPro" id="IPR028994">
    <property type="entry name" value="Integrin_alpha_N"/>
</dbReference>
<dbReference type="PANTHER" id="PTHR44103:SF1">
    <property type="entry name" value="PROPROTEIN CONVERTASE P"/>
    <property type="match status" value="1"/>
</dbReference>
<dbReference type="SUPFAM" id="SSF69318">
    <property type="entry name" value="Integrin alpha N-terminal domain"/>
    <property type="match status" value="2"/>
</dbReference>
<dbReference type="AlphaFoldDB" id="A0A3D1JE10"/>
<accession>A0A3D1JE10</accession>
<feature type="chain" id="PRO_5017758292" evidence="2">
    <location>
        <begin position="32"/>
        <end position="1109"/>
    </location>
</feature>